<proteinExistence type="predicted"/>
<evidence type="ECO:0000259" key="1">
    <source>
        <dbReference type="Pfam" id="PF13682"/>
    </source>
</evidence>
<protein>
    <submittedName>
        <fullName evidence="2">Chemoreceptor zinc-binding protein</fullName>
    </submittedName>
</protein>
<keyword evidence="3" id="KW-1185">Reference proteome</keyword>
<feature type="domain" description="Chemoreceptor zinc-binding" evidence="1">
    <location>
        <begin position="93"/>
        <end position="161"/>
    </location>
</feature>
<reference evidence="2 3" key="1">
    <citation type="submission" date="2019-02" db="EMBL/GenBank/DDBJ databases">
        <title>Genomic Encyclopedia of Type Strains, Phase IV (KMG-IV): sequencing the most valuable type-strain genomes for metagenomic binning, comparative biology and taxonomic classification.</title>
        <authorList>
            <person name="Goeker M."/>
        </authorList>
    </citation>
    <scope>NUCLEOTIDE SEQUENCE [LARGE SCALE GENOMIC DNA]</scope>
    <source>
        <strain evidence="2 3">DSM 10617</strain>
    </source>
</reference>
<dbReference type="EMBL" id="SGWV01000009">
    <property type="protein sequence ID" value="RZS54790.1"/>
    <property type="molecule type" value="Genomic_DNA"/>
</dbReference>
<comment type="caution">
    <text evidence="2">The sequence shown here is derived from an EMBL/GenBank/DDBJ whole genome shotgun (WGS) entry which is preliminary data.</text>
</comment>
<evidence type="ECO:0000313" key="2">
    <source>
        <dbReference type="EMBL" id="RZS54790.1"/>
    </source>
</evidence>
<keyword evidence="2" id="KW-0675">Receptor</keyword>
<dbReference type="Proteomes" id="UP000293433">
    <property type="component" value="Unassembled WGS sequence"/>
</dbReference>
<dbReference type="OrthoDB" id="8613985at2"/>
<name>A0A4V2EW53_9BURK</name>
<evidence type="ECO:0000313" key="3">
    <source>
        <dbReference type="Proteomes" id="UP000293433"/>
    </source>
</evidence>
<dbReference type="AlphaFoldDB" id="A0A4V2EW53"/>
<dbReference type="InterPro" id="IPR025991">
    <property type="entry name" value="Chemoreceptor_zinc-bind_dom"/>
</dbReference>
<accession>A0A4V2EW53</accession>
<organism evidence="2 3">
    <name type="scientific">Sphaerotilus mobilis</name>
    <dbReference type="NCBI Taxonomy" id="47994"/>
    <lineage>
        <taxon>Bacteria</taxon>
        <taxon>Pseudomonadati</taxon>
        <taxon>Pseudomonadota</taxon>
        <taxon>Betaproteobacteria</taxon>
        <taxon>Burkholderiales</taxon>
        <taxon>Sphaerotilaceae</taxon>
        <taxon>Sphaerotilus</taxon>
    </lineage>
</organism>
<sequence length="211" mass="23205">MPQAPSATARPDRALTGNEGELDVALMDWLRGLSGRLDRHERRRRELQALGVPTGPAPLTEPAPLTDLGQLSVDEQGQAVFEGLDFAGAIRAHQLWKRRLLQVMDGASDENFDIARVRRDDCCDLGRWLHGDAKRKHGGDDVFRRLLLSHQTFHETAADVLVLCQAGDVARARELVERGLYARFSVRVQGLLAQFFIERQNGGPGGPGGPG</sequence>
<gene>
    <name evidence="2" type="ORF">EV685_2274</name>
</gene>
<dbReference type="Gene3D" id="1.20.120.30">
    <property type="entry name" value="Aspartate receptor, ligand-binding domain"/>
    <property type="match status" value="1"/>
</dbReference>
<dbReference type="Pfam" id="PF13682">
    <property type="entry name" value="CZB"/>
    <property type="match status" value="1"/>
</dbReference>